<protein>
    <recommendedName>
        <fullName evidence="6">Ankyrin repeat domain-containing protein 6</fullName>
    </recommendedName>
</protein>
<evidence type="ECO:0000313" key="4">
    <source>
        <dbReference type="EMBL" id="CAG9788484.1"/>
    </source>
</evidence>
<evidence type="ECO:0000256" key="1">
    <source>
        <dbReference type="ARBA" id="ARBA00022737"/>
    </source>
</evidence>
<keyword evidence="5" id="KW-1185">Reference proteome</keyword>
<name>A0A9N9R2Y0_9NEOP</name>
<dbReference type="Pfam" id="PF12796">
    <property type="entry name" value="Ank_2"/>
    <property type="match status" value="2"/>
</dbReference>
<dbReference type="Proteomes" id="UP001153714">
    <property type="component" value="Chromosome 2"/>
</dbReference>
<evidence type="ECO:0000256" key="2">
    <source>
        <dbReference type="ARBA" id="ARBA00023043"/>
    </source>
</evidence>
<feature type="compositionally biased region" description="Polar residues" evidence="3">
    <location>
        <begin position="897"/>
        <end position="915"/>
    </location>
</feature>
<feature type="compositionally biased region" description="Low complexity" evidence="3">
    <location>
        <begin position="1099"/>
        <end position="1110"/>
    </location>
</feature>
<feature type="region of interest" description="Disordered" evidence="3">
    <location>
        <begin position="1077"/>
        <end position="1115"/>
    </location>
</feature>
<evidence type="ECO:0000313" key="5">
    <source>
        <dbReference type="Proteomes" id="UP001153714"/>
    </source>
</evidence>
<dbReference type="PANTHER" id="PTHR24201">
    <property type="entry name" value="ANK_REP_REGION DOMAIN-CONTAINING PROTEIN"/>
    <property type="match status" value="1"/>
</dbReference>
<evidence type="ECO:0008006" key="6">
    <source>
        <dbReference type="Google" id="ProtNLM"/>
    </source>
</evidence>
<feature type="compositionally biased region" description="Polar residues" evidence="3">
    <location>
        <begin position="850"/>
        <end position="864"/>
    </location>
</feature>
<accession>A0A9N9R2Y0</accession>
<feature type="compositionally biased region" description="Basic residues" evidence="3">
    <location>
        <begin position="349"/>
        <end position="358"/>
    </location>
</feature>
<gene>
    <name evidence="4" type="ORF">DIATSA_LOCUS6283</name>
</gene>
<reference evidence="4" key="2">
    <citation type="submission" date="2022-10" db="EMBL/GenBank/DDBJ databases">
        <authorList>
            <consortium name="ENA_rothamsted_submissions"/>
            <consortium name="culmorum"/>
            <person name="King R."/>
        </authorList>
    </citation>
    <scope>NUCLEOTIDE SEQUENCE</scope>
</reference>
<feature type="region of interest" description="Disordered" evidence="3">
    <location>
        <begin position="1031"/>
        <end position="1051"/>
    </location>
</feature>
<sequence>MVPPADTSPMGWAGPHWSVHNAAFDGVSARMSGGAALLEAAARGDAPRLVAALQADPRLIHITDEEPAAAMIVAEQVVETGPLDVARFMCPFTKVRIVCLCWALALVTPQWTISHLTLTPDVMRTTPFALEQNGCTALQRAAADGHVEAVRLLLQHGADPNKQDHLHGNTALHEAAWKGYSRCVALLAGGGAELRARNGGGSAALHLACQNGHNQSCRELLLAGAPPHLQNNYGDTPLHTAARYGHAGVTRILISAQCRVSEQNKNGDTALHIAAAMGRRKLTRILLEAGCDKAIKNQQGETARDIATRKGLEEIINILNTPVAKQPKKKEKRDKSKDRGIDEPDDGKKKNKDKKKKNVHFEQQPPPVQWSPYGCHYYPDPKYFPKPKLSSLPTEPLKKGEQYYLDLAGNIKKGPIGAGYTCYCAPFFKHMEDKLNEDKKDLKRHIDRAHERLDQKVTDLEMKTQGQISELTRFVAAERAMCNERHKHLEHWLTRGMMFRASERIRKLDFSPKGSLDIPPLKRTRSLEILDTHTEEWNKVNRLIKTFNKNSEQYESNAKDLNETRVTSKSTEVLDSRRSPPTPRRKYILKNSRSTDQLEAGPSTDLRFSRSPNAAPCHASSKRDSHLQNVTAEIHVKANKICVSQSPLSMEVQDNSERYVSPNLTPHVISPNGSNRHSDYKANDSDGENLIRTQIECPQDIPVWKSQVLQRTADDIRKRVMLDKEMSDVIGRTNSKSLDIAQDGYVKLRKQGSCPREESSIVREPRKSVQELVAQVEHHQQGCKSPEPLPLQRKMSPSSVHEEPIALVQPCPGILKMPQQPQRPAPVLKEKPPKSKRFSLHNLIPFPTRKTFQTPPKDNGNNSESSDEEDNPIRTTNQPGPMRNTNLLQTLPMPNFETMSNKSPSPAPQVQHQNNPYPHDLRTAIPKDAYFHDISNRQIPHQTPYREIIENGLPVPQYNTHQTNRYDYNETGLPHAPVQGRNRNPLYYHQRGVFDAMMQDHILREMERIPQCYGDHLDQNTEIEISNQNDQFRGSHYGNRSPMYPNFRGNPHGVRKAADHNLLHTRLQSLAINTHLTETQSQTDRESHNDSGYSTKVYGSSQGPSPSLSGHVECSVSDNLSGQRVDVVPGGKIAPQIGASSLV</sequence>
<dbReference type="InterPro" id="IPR050776">
    <property type="entry name" value="Ank_Repeat/CDKN_Inhibitor"/>
</dbReference>
<dbReference type="SUPFAM" id="SSF48403">
    <property type="entry name" value="Ankyrin repeat"/>
    <property type="match status" value="1"/>
</dbReference>
<dbReference type="PANTHER" id="PTHR24201:SF13">
    <property type="entry name" value="ANKYRIN REPEAT DOMAIN-CONTAINING PROTEIN 6-LIKE"/>
    <property type="match status" value="1"/>
</dbReference>
<dbReference type="InterPro" id="IPR002110">
    <property type="entry name" value="Ankyrin_rpt"/>
</dbReference>
<reference evidence="4" key="1">
    <citation type="submission" date="2021-12" db="EMBL/GenBank/DDBJ databases">
        <authorList>
            <person name="King R."/>
        </authorList>
    </citation>
    <scope>NUCLEOTIDE SEQUENCE</scope>
</reference>
<keyword evidence="1" id="KW-0677">Repeat</keyword>
<feature type="compositionally biased region" description="Polar residues" evidence="3">
    <location>
        <begin position="873"/>
        <end position="889"/>
    </location>
</feature>
<keyword evidence="2" id="KW-0040">ANK repeat</keyword>
<feature type="region of interest" description="Disordered" evidence="3">
    <location>
        <begin position="815"/>
        <end position="915"/>
    </location>
</feature>
<dbReference type="SMART" id="SM00248">
    <property type="entry name" value="ANK"/>
    <property type="match status" value="6"/>
</dbReference>
<dbReference type="InterPro" id="IPR036770">
    <property type="entry name" value="Ankyrin_rpt-contain_sf"/>
</dbReference>
<evidence type="ECO:0000256" key="3">
    <source>
        <dbReference type="SAM" id="MobiDB-lite"/>
    </source>
</evidence>
<dbReference type="Gene3D" id="1.25.40.20">
    <property type="entry name" value="Ankyrin repeat-containing domain"/>
    <property type="match status" value="1"/>
</dbReference>
<feature type="region of interest" description="Disordered" evidence="3">
    <location>
        <begin position="555"/>
        <end position="626"/>
    </location>
</feature>
<feature type="region of interest" description="Disordered" evidence="3">
    <location>
        <begin position="778"/>
        <end position="798"/>
    </location>
</feature>
<dbReference type="OrthoDB" id="424503at2759"/>
<feature type="region of interest" description="Disordered" evidence="3">
    <location>
        <begin position="323"/>
        <end position="372"/>
    </location>
</feature>
<proteinExistence type="predicted"/>
<organism evidence="4 5">
    <name type="scientific">Diatraea saccharalis</name>
    <name type="common">sugarcane borer</name>
    <dbReference type="NCBI Taxonomy" id="40085"/>
    <lineage>
        <taxon>Eukaryota</taxon>
        <taxon>Metazoa</taxon>
        <taxon>Ecdysozoa</taxon>
        <taxon>Arthropoda</taxon>
        <taxon>Hexapoda</taxon>
        <taxon>Insecta</taxon>
        <taxon>Pterygota</taxon>
        <taxon>Neoptera</taxon>
        <taxon>Endopterygota</taxon>
        <taxon>Lepidoptera</taxon>
        <taxon>Glossata</taxon>
        <taxon>Ditrysia</taxon>
        <taxon>Pyraloidea</taxon>
        <taxon>Crambidae</taxon>
        <taxon>Crambinae</taxon>
        <taxon>Diatraea</taxon>
    </lineage>
</organism>
<feature type="compositionally biased region" description="Basic and acidic residues" evidence="3">
    <location>
        <begin position="333"/>
        <end position="348"/>
    </location>
</feature>
<feature type="region of interest" description="Disordered" evidence="3">
    <location>
        <begin position="663"/>
        <end position="683"/>
    </location>
</feature>
<dbReference type="EMBL" id="OU893333">
    <property type="protein sequence ID" value="CAG9788484.1"/>
    <property type="molecule type" value="Genomic_DNA"/>
</dbReference>
<dbReference type="AlphaFoldDB" id="A0A9N9R2Y0"/>